<keyword evidence="2" id="KW-1185">Reference proteome</keyword>
<dbReference type="Proteomes" id="UP000027265">
    <property type="component" value="Unassembled WGS sequence"/>
</dbReference>
<evidence type="ECO:0000313" key="1">
    <source>
        <dbReference type="EMBL" id="KDQ55338.1"/>
    </source>
</evidence>
<dbReference type="HOGENOM" id="CLU_983739_0_0_1"/>
<sequence length="283" mass="32673">MSKGRPVVIHPWFGDTTEPTLSWMTEWLDRQFMTRERDIVWQDTNLISHRKSATDSKVALISDAKLRALDWNRIEESESPSPISITHDNFWSPRSQSIHRGRKSDGTDEFLQSSKIHYYGKLAQFFSTIHQPEFCGNLLDMYSMDMQRPWIVNIISGHARAAVETEKRNYDIQQPKGKPIQTMFKTPDKTSFDYLALNEWKLVTSLGFPTLTHEDAGGFTLWIRMRLRMKIWGIARPKADAQPHDPGTTTTACLRATEAILNMEKFEEHVDLFVIFLTPGSLL</sequence>
<accession>A0A067PKA0</accession>
<dbReference type="InParanoid" id="A0A067PKA0"/>
<name>A0A067PKA0_9AGAM</name>
<reference evidence="2" key="1">
    <citation type="journal article" date="2014" name="Proc. Natl. Acad. Sci. U.S.A.">
        <title>Extensive sampling of basidiomycete genomes demonstrates inadequacy of the white-rot/brown-rot paradigm for wood decay fungi.</title>
        <authorList>
            <person name="Riley R."/>
            <person name="Salamov A.A."/>
            <person name="Brown D.W."/>
            <person name="Nagy L.G."/>
            <person name="Floudas D."/>
            <person name="Held B.W."/>
            <person name="Levasseur A."/>
            <person name="Lombard V."/>
            <person name="Morin E."/>
            <person name="Otillar R."/>
            <person name="Lindquist E.A."/>
            <person name="Sun H."/>
            <person name="LaButti K.M."/>
            <person name="Schmutz J."/>
            <person name="Jabbour D."/>
            <person name="Luo H."/>
            <person name="Baker S.E."/>
            <person name="Pisabarro A.G."/>
            <person name="Walton J.D."/>
            <person name="Blanchette R.A."/>
            <person name="Henrissat B."/>
            <person name="Martin F."/>
            <person name="Cullen D."/>
            <person name="Hibbett D.S."/>
            <person name="Grigoriev I.V."/>
        </authorList>
    </citation>
    <scope>NUCLEOTIDE SEQUENCE [LARGE SCALE GENOMIC DNA]</scope>
    <source>
        <strain evidence="2">MUCL 33604</strain>
    </source>
</reference>
<dbReference type="EMBL" id="KL197725">
    <property type="protein sequence ID" value="KDQ55338.1"/>
    <property type="molecule type" value="Genomic_DNA"/>
</dbReference>
<evidence type="ECO:0000313" key="2">
    <source>
        <dbReference type="Proteomes" id="UP000027265"/>
    </source>
</evidence>
<organism evidence="1 2">
    <name type="scientific">Jaapia argillacea MUCL 33604</name>
    <dbReference type="NCBI Taxonomy" id="933084"/>
    <lineage>
        <taxon>Eukaryota</taxon>
        <taxon>Fungi</taxon>
        <taxon>Dikarya</taxon>
        <taxon>Basidiomycota</taxon>
        <taxon>Agaricomycotina</taxon>
        <taxon>Agaricomycetes</taxon>
        <taxon>Agaricomycetidae</taxon>
        <taxon>Jaapiales</taxon>
        <taxon>Jaapiaceae</taxon>
        <taxon>Jaapia</taxon>
    </lineage>
</organism>
<proteinExistence type="predicted"/>
<dbReference type="AlphaFoldDB" id="A0A067PKA0"/>
<gene>
    <name evidence="1" type="ORF">JAAARDRAFT_134026</name>
</gene>
<protein>
    <submittedName>
        <fullName evidence="1">Uncharacterized protein</fullName>
    </submittedName>
</protein>